<dbReference type="GO" id="GO:0022857">
    <property type="term" value="F:transmembrane transporter activity"/>
    <property type="evidence" value="ECO:0007669"/>
    <property type="project" value="InterPro"/>
</dbReference>
<dbReference type="InterPro" id="IPR011701">
    <property type="entry name" value="MFS"/>
</dbReference>
<evidence type="ECO:0000256" key="4">
    <source>
        <dbReference type="ARBA" id="ARBA00022989"/>
    </source>
</evidence>
<dbReference type="STRING" id="1442368.A0A0D2HGS7"/>
<feature type="domain" description="Major facilitator superfamily (MFS) profile" evidence="7">
    <location>
        <begin position="52"/>
        <end position="471"/>
    </location>
</feature>
<feature type="transmembrane region" description="Helical" evidence="6">
    <location>
        <begin position="149"/>
        <end position="167"/>
    </location>
</feature>
<dbReference type="RefSeq" id="XP_013287442.1">
    <property type="nucleotide sequence ID" value="XM_013431988.1"/>
</dbReference>
<feature type="transmembrane region" description="Helical" evidence="6">
    <location>
        <begin position="123"/>
        <end position="143"/>
    </location>
</feature>
<dbReference type="Proteomes" id="UP000053029">
    <property type="component" value="Unassembled WGS sequence"/>
</dbReference>
<evidence type="ECO:0000256" key="1">
    <source>
        <dbReference type="ARBA" id="ARBA00004141"/>
    </source>
</evidence>
<evidence type="ECO:0000313" key="9">
    <source>
        <dbReference type="Proteomes" id="UP000053029"/>
    </source>
</evidence>
<dbReference type="FunFam" id="1.20.1250.20:FF:000034">
    <property type="entry name" value="MFS general substrate transporter"/>
    <property type="match status" value="1"/>
</dbReference>
<dbReference type="HOGENOM" id="CLU_001265_0_1_1"/>
<keyword evidence="3 6" id="KW-0812">Transmembrane</keyword>
<dbReference type="GeneID" id="25302370"/>
<keyword evidence="2" id="KW-0813">Transport</keyword>
<evidence type="ECO:0000256" key="3">
    <source>
        <dbReference type="ARBA" id="ARBA00022692"/>
    </source>
</evidence>
<dbReference type="PROSITE" id="PS50850">
    <property type="entry name" value="MFS"/>
    <property type="match status" value="1"/>
</dbReference>
<dbReference type="PANTHER" id="PTHR43791:SF54">
    <property type="entry name" value="MAJOR FACILITATOR SUPERFAMILY (MFS) PROFILE DOMAIN-CONTAINING PROTEIN-RELATED"/>
    <property type="match status" value="1"/>
</dbReference>
<evidence type="ECO:0000313" key="8">
    <source>
        <dbReference type="EMBL" id="KIW83634.1"/>
    </source>
</evidence>
<dbReference type="GO" id="GO:0016020">
    <property type="term" value="C:membrane"/>
    <property type="evidence" value="ECO:0007669"/>
    <property type="project" value="UniProtKB-SubCell"/>
</dbReference>
<dbReference type="EMBL" id="KN846970">
    <property type="protein sequence ID" value="KIW83634.1"/>
    <property type="molecule type" value="Genomic_DNA"/>
</dbReference>
<keyword evidence="4 6" id="KW-1133">Transmembrane helix</keyword>
<reference evidence="8 9" key="1">
    <citation type="submission" date="2015-01" db="EMBL/GenBank/DDBJ databases">
        <title>The Genome Sequence of Fonsecaea pedrosoi CBS 271.37.</title>
        <authorList>
            <consortium name="The Broad Institute Genomics Platform"/>
            <person name="Cuomo C."/>
            <person name="de Hoog S."/>
            <person name="Gorbushina A."/>
            <person name="Stielow B."/>
            <person name="Teixiera M."/>
            <person name="Abouelleil A."/>
            <person name="Chapman S.B."/>
            <person name="Priest M."/>
            <person name="Young S.K."/>
            <person name="Wortman J."/>
            <person name="Nusbaum C."/>
            <person name="Birren B."/>
        </authorList>
    </citation>
    <scope>NUCLEOTIDE SEQUENCE [LARGE SCALE GENOMIC DNA]</scope>
    <source>
        <strain evidence="8 9">CBS 271.37</strain>
    </source>
</reference>
<organism evidence="8 9">
    <name type="scientific">Fonsecaea pedrosoi CBS 271.37</name>
    <dbReference type="NCBI Taxonomy" id="1442368"/>
    <lineage>
        <taxon>Eukaryota</taxon>
        <taxon>Fungi</taxon>
        <taxon>Dikarya</taxon>
        <taxon>Ascomycota</taxon>
        <taxon>Pezizomycotina</taxon>
        <taxon>Eurotiomycetes</taxon>
        <taxon>Chaetothyriomycetidae</taxon>
        <taxon>Chaetothyriales</taxon>
        <taxon>Herpotrichiellaceae</taxon>
        <taxon>Fonsecaea</taxon>
    </lineage>
</organism>
<dbReference type="Gene3D" id="1.20.1250.20">
    <property type="entry name" value="MFS general substrate transporter like domains"/>
    <property type="match status" value="2"/>
</dbReference>
<sequence>MAKKITELLPIEVETATNEYRNLGISDEDAEFYRDFPEKDRKRLLWKVDMRLIPTLAMLYLISHLDRSNIGNAKIEGLMEDLKLTGVKYNIALSVFFIPYILLEVPSNILLKKFRRPSMYMSILVLSWGIVMTCTGFVNNFGGLVACRFMLGIPEAGFFPAAIYLISRWYTAAHLQTRIALFYCASAFSGACSGLLAFAIAKMDGVGNRPGWAWIFILEGLATVFLGLICALVMPDTPALSSRWLSPSEIRFLDIQITIKEGGRASQEASNNKFRWGDLFSLLTDYKLYLQSWILFSVVGCAYGLKFTMPSITKSMGYTSSQAQLMTIPPYVAGAISAYTFARFSDRFQWRMPFLVGPLSLMVLGFAIIVGFAPNITSKIAPCYVGVFLVCIGQYPCNPAGCAWLATNLAGQSRRAMGLAFGVAFSNLGGILGSYIYLEEEKPGYATGFGTSLALAISAIAAALILEASYKRINSSRSRVSEEEVRSRHTDDELAKLGDRSLLFRYAL</sequence>
<dbReference type="SUPFAM" id="SSF103473">
    <property type="entry name" value="MFS general substrate transporter"/>
    <property type="match status" value="1"/>
</dbReference>
<dbReference type="AlphaFoldDB" id="A0A0D2HGS7"/>
<dbReference type="InterPro" id="IPR036259">
    <property type="entry name" value="MFS_trans_sf"/>
</dbReference>
<protein>
    <recommendedName>
        <fullName evidence="7">Major facilitator superfamily (MFS) profile domain-containing protein</fullName>
    </recommendedName>
</protein>
<evidence type="ECO:0000256" key="6">
    <source>
        <dbReference type="SAM" id="Phobius"/>
    </source>
</evidence>
<dbReference type="InterPro" id="IPR020846">
    <property type="entry name" value="MFS_dom"/>
</dbReference>
<feature type="transmembrane region" description="Helical" evidence="6">
    <location>
        <begin position="385"/>
        <end position="406"/>
    </location>
</feature>
<evidence type="ECO:0000256" key="5">
    <source>
        <dbReference type="ARBA" id="ARBA00023136"/>
    </source>
</evidence>
<dbReference type="OrthoDB" id="2962993at2759"/>
<proteinExistence type="predicted"/>
<evidence type="ECO:0000256" key="2">
    <source>
        <dbReference type="ARBA" id="ARBA00022448"/>
    </source>
</evidence>
<keyword evidence="9" id="KW-1185">Reference proteome</keyword>
<feature type="transmembrane region" description="Helical" evidence="6">
    <location>
        <begin position="89"/>
        <end position="111"/>
    </location>
</feature>
<feature type="transmembrane region" description="Helical" evidence="6">
    <location>
        <begin position="354"/>
        <end position="373"/>
    </location>
</feature>
<comment type="subcellular location">
    <subcellularLocation>
        <location evidence="1">Membrane</location>
        <topology evidence="1">Multi-pass membrane protein</topology>
    </subcellularLocation>
</comment>
<feature type="transmembrane region" description="Helical" evidence="6">
    <location>
        <begin position="325"/>
        <end position="342"/>
    </location>
</feature>
<feature type="transmembrane region" description="Helical" evidence="6">
    <location>
        <begin position="212"/>
        <end position="234"/>
    </location>
</feature>
<keyword evidence="5 6" id="KW-0472">Membrane</keyword>
<dbReference type="PANTHER" id="PTHR43791">
    <property type="entry name" value="PERMEASE-RELATED"/>
    <property type="match status" value="1"/>
</dbReference>
<accession>A0A0D2HGS7</accession>
<dbReference type="VEuPathDB" id="FungiDB:Z517_02880"/>
<feature type="transmembrane region" description="Helical" evidence="6">
    <location>
        <begin position="288"/>
        <end position="305"/>
    </location>
</feature>
<gene>
    <name evidence="8" type="ORF">Z517_02880</name>
</gene>
<feature type="transmembrane region" description="Helical" evidence="6">
    <location>
        <begin position="418"/>
        <end position="438"/>
    </location>
</feature>
<feature type="transmembrane region" description="Helical" evidence="6">
    <location>
        <begin position="179"/>
        <end position="200"/>
    </location>
</feature>
<feature type="transmembrane region" description="Helical" evidence="6">
    <location>
        <begin position="444"/>
        <end position="466"/>
    </location>
</feature>
<name>A0A0D2HGS7_9EURO</name>
<evidence type="ECO:0000259" key="7">
    <source>
        <dbReference type="PROSITE" id="PS50850"/>
    </source>
</evidence>
<dbReference type="FunFam" id="1.20.1250.20:FF:000013">
    <property type="entry name" value="MFS general substrate transporter"/>
    <property type="match status" value="1"/>
</dbReference>
<dbReference type="Pfam" id="PF07690">
    <property type="entry name" value="MFS_1"/>
    <property type="match status" value="1"/>
</dbReference>